<dbReference type="Proteomes" id="UP001187192">
    <property type="component" value="Unassembled WGS sequence"/>
</dbReference>
<keyword evidence="5" id="KW-0547">Nucleotide-binding</keyword>
<protein>
    <recommendedName>
        <fullName evidence="2">non-specific serine/threonine protein kinase</fullName>
        <ecNumber evidence="2">2.7.11.1</ecNumber>
    </recommendedName>
</protein>
<dbReference type="AlphaFoldDB" id="A0AA88EIC9"/>
<dbReference type="GO" id="GO:0016020">
    <property type="term" value="C:membrane"/>
    <property type="evidence" value="ECO:0007669"/>
    <property type="project" value="UniProtKB-SubCell"/>
</dbReference>
<reference evidence="11" key="1">
    <citation type="submission" date="2023-07" db="EMBL/GenBank/DDBJ databases">
        <title>draft genome sequence of fig (Ficus carica).</title>
        <authorList>
            <person name="Takahashi T."/>
            <person name="Nishimura K."/>
        </authorList>
    </citation>
    <scope>NUCLEOTIDE SEQUENCE</scope>
</reference>
<comment type="caution">
    <text evidence="11">The sequence shown here is derived from an EMBL/GenBank/DDBJ whole genome shotgun (WGS) entry which is preliminary data.</text>
</comment>
<evidence type="ECO:0000256" key="4">
    <source>
        <dbReference type="ARBA" id="ARBA00022679"/>
    </source>
</evidence>
<proteinExistence type="predicted"/>
<keyword evidence="6" id="KW-0418">Kinase</keyword>
<evidence type="ECO:0000256" key="9">
    <source>
        <dbReference type="ARBA" id="ARBA00048679"/>
    </source>
</evidence>
<evidence type="ECO:0000313" key="11">
    <source>
        <dbReference type="EMBL" id="GMN75522.1"/>
    </source>
</evidence>
<evidence type="ECO:0000256" key="8">
    <source>
        <dbReference type="ARBA" id="ARBA00047899"/>
    </source>
</evidence>
<dbReference type="InterPro" id="IPR008271">
    <property type="entry name" value="Ser/Thr_kinase_AS"/>
</dbReference>
<comment type="catalytic activity">
    <reaction evidence="8">
        <text>L-threonyl-[protein] + ATP = O-phospho-L-threonyl-[protein] + ADP + H(+)</text>
        <dbReference type="Rhea" id="RHEA:46608"/>
        <dbReference type="Rhea" id="RHEA-COMP:11060"/>
        <dbReference type="Rhea" id="RHEA-COMP:11605"/>
        <dbReference type="ChEBI" id="CHEBI:15378"/>
        <dbReference type="ChEBI" id="CHEBI:30013"/>
        <dbReference type="ChEBI" id="CHEBI:30616"/>
        <dbReference type="ChEBI" id="CHEBI:61977"/>
        <dbReference type="ChEBI" id="CHEBI:456216"/>
        <dbReference type="EC" id="2.7.11.1"/>
    </reaction>
</comment>
<keyword evidence="4" id="KW-0808">Transferase</keyword>
<evidence type="ECO:0000256" key="7">
    <source>
        <dbReference type="ARBA" id="ARBA00022840"/>
    </source>
</evidence>
<comment type="subcellular location">
    <subcellularLocation>
        <location evidence="1">Membrane</location>
        <topology evidence="1">Single-pass type I membrane protein</topology>
    </subcellularLocation>
</comment>
<dbReference type="GO" id="GO:0005524">
    <property type="term" value="F:ATP binding"/>
    <property type="evidence" value="ECO:0007669"/>
    <property type="project" value="UniProtKB-KW"/>
</dbReference>
<dbReference type="Pfam" id="PF00069">
    <property type="entry name" value="Pkinase"/>
    <property type="match status" value="1"/>
</dbReference>
<dbReference type="InterPro" id="IPR011009">
    <property type="entry name" value="Kinase-like_dom_sf"/>
</dbReference>
<dbReference type="PANTHER" id="PTHR48006:SF102">
    <property type="entry name" value="LEUCINE-RICH REPEAT-CONTAINING PROTEIN DDB_G0281931-RELATED"/>
    <property type="match status" value="1"/>
</dbReference>
<name>A0AA88EIC9_FICCA</name>
<dbReference type="PROSITE" id="PS00108">
    <property type="entry name" value="PROTEIN_KINASE_ST"/>
    <property type="match status" value="1"/>
</dbReference>
<evidence type="ECO:0000313" key="12">
    <source>
        <dbReference type="Proteomes" id="UP001187192"/>
    </source>
</evidence>
<dbReference type="InterPro" id="IPR051824">
    <property type="entry name" value="LRR_Rcpt-Like_S/T_Kinase"/>
</dbReference>
<organism evidence="11 12">
    <name type="scientific">Ficus carica</name>
    <name type="common">Common fig</name>
    <dbReference type="NCBI Taxonomy" id="3494"/>
    <lineage>
        <taxon>Eukaryota</taxon>
        <taxon>Viridiplantae</taxon>
        <taxon>Streptophyta</taxon>
        <taxon>Embryophyta</taxon>
        <taxon>Tracheophyta</taxon>
        <taxon>Spermatophyta</taxon>
        <taxon>Magnoliopsida</taxon>
        <taxon>eudicotyledons</taxon>
        <taxon>Gunneridae</taxon>
        <taxon>Pentapetalae</taxon>
        <taxon>rosids</taxon>
        <taxon>fabids</taxon>
        <taxon>Rosales</taxon>
        <taxon>Moraceae</taxon>
        <taxon>Ficeae</taxon>
        <taxon>Ficus</taxon>
    </lineage>
</organism>
<comment type="catalytic activity">
    <reaction evidence="9">
        <text>L-seryl-[protein] + ATP = O-phospho-L-seryl-[protein] + ADP + H(+)</text>
        <dbReference type="Rhea" id="RHEA:17989"/>
        <dbReference type="Rhea" id="RHEA-COMP:9863"/>
        <dbReference type="Rhea" id="RHEA-COMP:11604"/>
        <dbReference type="ChEBI" id="CHEBI:15378"/>
        <dbReference type="ChEBI" id="CHEBI:29999"/>
        <dbReference type="ChEBI" id="CHEBI:30616"/>
        <dbReference type="ChEBI" id="CHEBI:83421"/>
        <dbReference type="ChEBI" id="CHEBI:456216"/>
        <dbReference type="EC" id="2.7.11.1"/>
    </reaction>
</comment>
<dbReference type="SUPFAM" id="SSF56112">
    <property type="entry name" value="Protein kinase-like (PK-like)"/>
    <property type="match status" value="1"/>
</dbReference>
<evidence type="ECO:0000256" key="5">
    <source>
        <dbReference type="ARBA" id="ARBA00022741"/>
    </source>
</evidence>
<keyword evidence="7" id="KW-0067">ATP-binding</keyword>
<evidence type="ECO:0000256" key="6">
    <source>
        <dbReference type="ARBA" id="ARBA00022777"/>
    </source>
</evidence>
<evidence type="ECO:0000259" key="10">
    <source>
        <dbReference type="PROSITE" id="PS50011"/>
    </source>
</evidence>
<keyword evidence="3" id="KW-0723">Serine/threonine-protein kinase</keyword>
<dbReference type="FunFam" id="1.10.510.10:FF:001023">
    <property type="entry name" value="Os07g0541700 protein"/>
    <property type="match status" value="1"/>
</dbReference>
<evidence type="ECO:0000256" key="3">
    <source>
        <dbReference type="ARBA" id="ARBA00022527"/>
    </source>
</evidence>
<evidence type="ECO:0000256" key="1">
    <source>
        <dbReference type="ARBA" id="ARBA00004479"/>
    </source>
</evidence>
<dbReference type="GO" id="GO:0004674">
    <property type="term" value="F:protein serine/threonine kinase activity"/>
    <property type="evidence" value="ECO:0007669"/>
    <property type="project" value="UniProtKB-KW"/>
</dbReference>
<sequence length="121" mass="13441">MENRSLDTWLHGKNRQNAIPAARSVHHHVLDWPKRSQIAMGAAQGHCYMHHHCVPPVIHRDIKASNILLDSDFNAKIADFGLAKLLVTQGELTTISTVAGSFAYLAPGKLTETYFRVITSI</sequence>
<accession>A0AA88EIC9</accession>
<dbReference type="InterPro" id="IPR000719">
    <property type="entry name" value="Prot_kinase_dom"/>
</dbReference>
<dbReference type="PROSITE" id="PS50011">
    <property type="entry name" value="PROTEIN_KINASE_DOM"/>
    <property type="match status" value="1"/>
</dbReference>
<feature type="domain" description="Protein kinase" evidence="10">
    <location>
        <begin position="1"/>
        <end position="121"/>
    </location>
</feature>
<dbReference type="EMBL" id="BTGU01022135">
    <property type="protein sequence ID" value="GMN75522.1"/>
    <property type="molecule type" value="Genomic_DNA"/>
</dbReference>
<dbReference type="PANTHER" id="PTHR48006">
    <property type="entry name" value="LEUCINE-RICH REPEAT-CONTAINING PROTEIN DDB_G0281931-RELATED"/>
    <property type="match status" value="1"/>
</dbReference>
<keyword evidence="12" id="KW-1185">Reference proteome</keyword>
<evidence type="ECO:0000256" key="2">
    <source>
        <dbReference type="ARBA" id="ARBA00012513"/>
    </source>
</evidence>
<dbReference type="Gene3D" id="1.10.510.10">
    <property type="entry name" value="Transferase(Phosphotransferase) domain 1"/>
    <property type="match status" value="1"/>
</dbReference>
<dbReference type="EC" id="2.7.11.1" evidence="2"/>
<gene>
    <name evidence="11" type="ORF">TIFTF001_056780</name>
</gene>